<dbReference type="Gene3D" id="3.30.420.40">
    <property type="match status" value="2"/>
</dbReference>
<evidence type="ECO:0000256" key="6">
    <source>
        <dbReference type="ARBA" id="ARBA00023277"/>
    </source>
</evidence>
<evidence type="ECO:0000313" key="7">
    <source>
        <dbReference type="EMBL" id="CEP79027.1"/>
    </source>
</evidence>
<dbReference type="KEGG" id="dtn:DTL3_1742"/>
<dbReference type="InterPro" id="IPR011060">
    <property type="entry name" value="RibuloseP-bd_barrel"/>
</dbReference>
<dbReference type="SUPFAM" id="SSF51366">
    <property type="entry name" value="Ribulose-phoshate binding barrel"/>
    <property type="match status" value="1"/>
</dbReference>
<evidence type="ECO:0000256" key="3">
    <source>
        <dbReference type="ARBA" id="ARBA00005081"/>
    </source>
</evidence>
<dbReference type="GO" id="GO:0006053">
    <property type="term" value="P:N-acetylmannosamine catabolic process"/>
    <property type="evidence" value="ECO:0007669"/>
    <property type="project" value="TreeGrafter"/>
</dbReference>
<keyword evidence="6" id="KW-0119">Carbohydrate metabolism</keyword>
<dbReference type="Pfam" id="PF04131">
    <property type="entry name" value="NanE"/>
    <property type="match status" value="1"/>
</dbReference>
<comment type="catalytic activity">
    <reaction evidence="1">
        <text>an N-acyl-D-glucosamine 6-phosphate = an N-acyl-D-mannosamine 6-phosphate</text>
        <dbReference type="Rhea" id="RHEA:23932"/>
        <dbReference type="ChEBI" id="CHEBI:57599"/>
        <dbReference type="ChEBI" id="CHEBI:57666"/>
        <dbReference type="EC" id="5.1.3.9"/>
    </reaction>
</comment>
<proteinExistence type="predicted"/>
<dbReference type="EC" id="5.1.3.9" evidence="4"/>
<dbReference type="NCBIfam" id="NF002231">
    <property type="entry name" value="PRK01130.1"/>
    <property type="match status" value="1"/>
</dbReference>
<accession>A0A0C7NTD0</accession>
<comment type="pathway">
    <text evidence="3">Amino-sugar metabolism; N-acetylneuraminate degradation; D-fructose 6-phosphate from N-acetylneuraminate: step 3/5.</text>
</comment>
<dbReference type="InterPro" id="IPR007260">
    <property type="entry name" value="NanE"/>
</dbReference>
<dbReference type="InterPro" id="IPR013785">
    <property type="entry name" value="Aldolase_TIM"/>
</dbReference>
<dbReference type="SUPFAM" id="SSF53067">
    <property type="entry name" value="Actin-like ATPase domain"/>
    <property type="match status" value="1"/>
</dbReference>
<dbReference type="InterPro" id="IPR049874">
    <property type="entry name" value="ROK_cs"/>
</dbReference>
<evidence type="ECO:0000256" key="2">
    <source>
        <dbReference type="ARBA" id="ARBA00002147"/>
    </source>
</evidence>
<evidence type="ECO:0000313" key="8">
    <source>
        <dbReference type="Proteomes" id="UP000032809"/>
    </source>
</evidence>
<dbReference type="PANTHER" id="PTHR36204:SF1">
    <property type="entry name" value="N-ACETYLMANNOSAMINE-6-PHOSPHATE 2-EPIMERASE-RELATED"/>
    <property type="match status" value="1"/>
</dbReference>
<dbReference type="UniPathway" id="UPA00629">
    <property type="reaction ID" value="UER00682"/>
</dbReference>
<reference evidence="8" key="1">
    <citation type="submission" date="2014-11" db="EMBL/GenBank/DDBJ databases">
        <authorList>
            <person name="Wibberg D."/>
        </authorList>
    </citation>
    <scope>NUCLEOTIDE SEQUENCE [LARGE SCALE GENOMIC DNA]</scope>
    <source>
        <strain evidence="8">L3</strain>
    </source>
</reference>
<protein>
    <recommendedName>
        <fullName evidence="4">N-acylglucosamine-6-phosphate 2-epimerase</fullName>
        <ecNumber evidence="4">5.1.3.9</ecNumber>
    </recommendedName>
</protein>
<dbReference type="OrthoDB" id="9781704at2"/>
<dbReference type="HOGENOM" id="CLU_542732_0_0_0"/>
<dbReference type="RefSeq" id="WP_052670462.1">
    <property type="nucleotide sequence ID" value="NZ_LN824141.1"/>
</dbReference>
<dbReference type="GO" id="GO:0047465">
    <property type="term" value="F:N-acylglucosamine-6-phosphate 2-epimerase activity"/>
    <property type="evidence" value="ECO:0007669"/>
    <property type="project" value="UniProtKB-EC"/>
</dbReference>
<dbReference type="Proteomes" id="UP000032809">
    <property type="component" value="Chromosome I"/>
</dbReference>
<evidence type="ECO:0000256" key="5">
    <source>
        <dbReference type="ARBA" id="ARBA00023235"/>
    </source>
</evidence>
<dbReference type="AlphaFoldDB" id="A0A0C7NTD0"/>
<dbReference type="PANTHER" id="PTHR36204">
    <property type="entry name" value="N-ACETYLMANNOSAMINE-6-PHOSPHATE 2-EPIMERASE-RELATED"/>
    <property type="match status" value="1"/>
</dbReference>
<evidence type="ECO:0000256" key="4">
    <source>
        <dbReference type="ARBA" id="ARBA00013180"/>
    </source>
</evidence>
<dbReference type="InterPro" id="IPR000600">
    <property type="entry name" value="ROK"/>
</dbReference>
<organism evidence="7 8">
    <name type="scientific">Defluviitoga tunisiensis</name>
    <dbReference type="NCBI Taxonomy" id="1006576"/>
    <lineage>
        <taxon>Bacteria</taxon>
        <taxon>Thermotogati</taxon>
        <taxon>Thermotogota</taxon>
        <taxon>Thermotogae</taxon>
        <taxon>Petrotogales</taxon>
        <taxon>Petrotogaceae</taxon>
        <taxon>Defluviitoga</taxon>
    </lineage>
</organism>
<keyword evidence="5 7" id="KW-0413">Isomerase</keyword>
<keyword evidence="8" id="KW-1185">Reference proteome</keyword>
<dbReference type="GO" id="GO:0005829">
    <property type="term" value="C:cytosol"/>
    <property type="evidence" value="ECO:0007669"/>
    <property type="project" value="TreeGrafter"/>
</dbReference>
<dbReference type="InterPro" id="IPR043129">
    <property type="entry name" value="ATPase_NBD"/>
</dbReference>
<gene>
    <name evidence="7" type="primary">nanE</name>
    <name evidence="7" type="ORF">DTL3_1742</name>
</gene>
<dbReference type="Gene3D" id="3.20.20.70">
    <property type="entry name" value="Aldolase class I"/>
    <property type="match status" value="1"/>
</dbReference>
<dbReference type="GO" id="GO:0019262">
    <property type="term" value="P:N-acetylneuraminate catabolic process"/>
    <property type="evidence" value="ECO:0007669"/>
    <property type="project" value="UniProtKB-UniPathway"/>
</dbReference>
<comment type="function">
    <text evidence="2">Converts N-acetylmannosamine-6-phosphate (ManNAc-6-P) to N-acetylglucosamine-6-phosphate (GlcNAc-6-P).</text>
</comment>
<dbReference type="STRING" id="1006576.DTL3_1742"/>
<sequence>MKTLKKNAFIVSCQAEEGEPLFGKETMVKMSIAAQMGGADAIRSLYPDVVKEVKNVVSIPIIGITKNRNLKGAFITTTKKDIDELVQAKADFIALDCTRRERPEPLPELFNYLKSKYPNIGIIADIADIDDVKNIIPLKPDYIATTLSGYTDYSINRPCPDYELIREIIKITDIPVIAEGNLSTPLEARKAILNGAYAVTVGTAITRPQIITQRFKEYLADFQDDELLAVGIDIGGTWTRGVLVDRFGIIKDSDKVRTASTGKEVISNMLSLIKKLKTEETHFLGVASGGRIDFKTGVVGFSTGLIPDWKGVGLADIVEKEFNIRPIVDNDANCASYFQHFITDEDNMLMITVGTGIGGGIINDGRIVRGAKGGGGEIGHIIYPGNTKECSCGKVGCVETILSGRYLKENIYGKEGKEVYKKIREYSKVMAWFIDTLKATLDFDKCYLGGVLPNYGDEFLENIKNSFKQISNEKNADFINYSDLGEFAGARGAALLSLHKGEI</sequence>
<evidence type="ECO:0000256" key="1">
    <source>
        <dbReference type="ARBA" id="ARBA00000056"/>
    </source>
</evidence>
<name>A0A0C7NTD0_DEFTU</name>
<dbReference type="PROSITE" id="PS01125">
    <property type="entry name" value="ROK"/>
    <property type="match status" value="1"/>
</dbReference>
<dbReference type="Pfam" id="PF00480">
    <property type="entry name" value="ROK"/>
    <property type="match status" value="1"/>
</dbReference>
<dbReference type="EMBL" id="LN824141">
    <property type="protein sequence ID" value="CEP79027.1"/>
    <property type="molecule type" value="Genomic_DNA"/>
</dbReference>